<accession>A0A5D3CQS2</accession>
<dbReference type="GO" id="GO:0008233">
    <property type="term" value="F:peptidase activity"/>
    <property type="evidence" value="ECO:0007669"/>
    <property type="project" value="UniProtKB-KW"/>
</dbReference>
<proteinExistence type="predicted"/>
<dbReference type="Proteomes" id="UP000321947">
    <property type="component" value="Unassembled WGS sequence"/>
</dbReference>
<comment type="caution">
    <text evidence="2">The sequence shown here is derived from an EMBL/GenBank/DDBJ whole genome shotgun (WGS) entry which is preliminary data.</text>
</comment>
<protein>
    <submittedName>
        <fullName evidence="2">Gag-protease polyprotein</fullName>
    </submittedName>
</protein>
<feature type="region of interest" description="Disordered" evidence="1">
    <location>
        <begin position="69"/>
        <end position="120"/>
    </location>
</feature>
<dbReference type="GO" id="GO:0006508">
    <property type="term" value="P:proteolysis"/>
    <property type="evidence" value="ECO:0007669"/>
    <property type="project" value="UniProtKB-KW"/>
</dbReference>
<feature type="compositionally biased region" description="Polar residues" evidence="1">
    <location>
        <begin position="105"/>
        <end position="114"/>
    </location>
</feature>
<sequence length="120" mass="13757">MIVEQYDQKFDILSRFTPKLVETEAARADRFVKDLRLDLQSSIRAFRPATQADALRPIVDMSLHERVDISKTSEKGSTLGQKRKAEQQPIVVPQRNLRTGGNLHHYQQNPNKASEATREK</sequence>
<keyword evidence="2" id="KW-0645">Protease</keyword>
<evidence type="ECO:0000313" key="3">
    <source>
        <dbReference type="Proteomes" id="UP000321947"/>
    </source>
</evidence>
<evidence type="ECO:0000313" key="2">
    <source>
        <dbReference type="EMBL" id="TYK14151.1"/>
    </source>
</evidence>
<organism evidence="2 3">
    <name type="scientific">Cucumis melo var. makuwa</name>
    <name type="common">Oriental melon</name>
    <dbReference type="NCBI Taxonomy" id="1194695"/>
    <lineage>
        <taxon>Eukaryota</taxon>
        <taxon>Viridiplantae</taxon>
        <taxon>Streptophyta</taxon>
        <taxon>Embryophyta</taxon>
        <taxon>Tracheophyta</taxon>
        <taxon>Spermatophyta</taxon>
        <taxon>Magnoliopsida</taxon>
        <taxon>eudicotyledons</taxon>
        <taxon>Gunneridae</taxon>
        <taxon>Pentapetalae</taxon>
        <taxon>rosids</taxon>
        <taxon>fabids</taxon>
        <taxon>Cucurbitales</taxon>
        <taxon>Cucurbitaceae</taxon>
        <taxon>Benincaseae</taxon>
        <taxon>Cucumis</taxon>
    </lineage>
</organism>
<dbReference type="AlphaFoldDB" id="A0A5D3CQS2"/>
<name>A0A5D3CQS2_CUCMM</name>
<evidence type="ECO:0000256" key="1">
    <source>
        <dbReference type="SAM" id="MobiDB-lite"/>
    </source>
</evidence>
<reference evidence="2 3" key="1">
    <citation type="submission" date="2019-08" db="EMBL/GenBank/DDBJ databases">
        <title>Draft genome sequences of two oriental melons (Cucumis melo L. var makuwa).</title>
        <authorList>
            <person name="Kwon S.-Y."/>
        </authorList>
    </citation>
    <scope>NUCLEOTIDE SEQUENCE [LARGE SCALE GENOMIC DNA]</scope>
    <source>
        <strain evidence="3">cv. Chang Bougi</strain>
        <tissue evidence="2">Leaf</tissue>
    </source>
</reference>
<gene>
    <name evidence="2" type="ORF">E5676_scaffold513G00220</name>
</gene>
<keyword evidence="2" id="KW-0378">Hydrolase</keyword>
<dbReference type="EMBL" id="SSTD01009491">
    <property type="protein sequence ID" value="TYK14151.1"/>
    <property type="molecule type" value="Genomic_DNA"/>
</dbReference>